<protein>
    <recommendedName>
        <fullName evidence="3">WD40 repeat domain-containing protein</fullName>
    </recommendedName>
</protein>
<gene>
    <name evidence="1" type="ORF">EJV47_19445</name>
</gene>
<dbReference type="Gene3D" id="2.120.10.30">
    <property type="entry name" value="TolB, C-terminal domain"/>
    <property type="match status" value="1"/>
</dbReference>
<proteinExistence type="predicted"/>
<evidence type="ECO:0000313" key="2">
    <source>
        <dbReference type="Proteomes" id="UP000282184"/>
    </source>
</evidence>
<dbReference type="Pfam" id="PF07676">
    <property type="entry name" value="PD40"/>
    <property type="match status" value="2"/>
</dbReference>
<reference evidence="1 2" key="1">
    <citation type="submission" date="2018-12" db="EMBL/GenBank/DDBJ databases">
        <title>Hymenobacter gummosus sp. nov., isolated from a spring.</title>
        <authorList>
            <person name="Nie L."/>
        </authorList>
    </citation>
    <scope>NUCLEOTIDE SEQUENCE [LARGE SCALE GENOMIC DNA]</scope>
    <source>
        <strain evidence="1 2">KCTC 52166</strain>
    </source>
</reference>
<evidence type="ECO:0008006" key="3">
    <source>
        <dbReference type="Google" id="ProtNLM"/>
    </source>
</evidence>
<dbReference type="Proteomes" id="UP000282184">
    <property type="component" value="Unassembled WGS sequence"/>
</dbReference>
<dbReference type="InterPro" id="IPR011042">
    <property type="entry name" value="6-blade_b-propeller_TolB-like"/>
</dbReference>
<dbReference type="AlphaFoldDB" id="A0A3S0H7I3"/>
<organism evidence="1 2">
    <name type="scientific">Hymenobacter gummosus</name>
    <dbReference type="NCBI Taxonomy" id="1776032"/>
    <lineage>
        <taxon>Bacteria</taxon>
        <taxon>Pseudomonadati</taxon>
        <taxon>Bacteroidota</taxon>
        <taxon>Cytophagia</taxon>
        <taxon>Cytophagales</taxon>
        <taxon>Hymenobacteraceae</taxon>
        <taxon>Hymenobacter</taxon>
    </lineage>
</organism>
<dbReference type="SUPFAM" id="SSF69304">
    <property type="entry name" value="Tricorn protease N-terminal domain"/>
    <property type="match status" value="1"/>
</dbReference>
<name>A0A3S0H7I3_9BACT</name>
<sequence>MPNIDFSLLPTGANSAKMLRRIFTKGALALLTALLVACGDARLPVTPIEPQVAEIPCPDLPPPPQVSTGQYELLDYPLVESVKYNPNDANEVAYVLTEESAPGNVMGSSLYKMNLFTKQRTLLASDVSFTFDWGRNGWLLFTSVGSDVWKIKANGDSLTRLTTTTGTGYPVWSPDGSRIVHKFIGTTYARTGVYVRTATGQQLQFIPDARILSSNSLALAPDNRTLALGSGLGYSYPSDSVAFGLYDLSTLTFRPLLRVPRYEPPIGILWTPDGQRIIWSDRSVKELEVATGRMRVVRAACAPDAYGRLGRWFLYPSLSPDGQRLAMVTCGRYLAADGKVHVYTKIQTTDRNGQHIRDVTF</sequence>
<comment type="caution">
    <text evidence="1">The sequence shown here is derived from an EMBL/GenBank/DDBJ whole genome shotgun (WGS) entry which is preliminary data.</text>
</comment>
<dbReference type="InterPro" id="IPR011659">
    <property type="entry name" value="WD40"/>
</dbReference>
<dbReference type="EMBL" id="RXOF01000012">
    <property type="protein sequence ID" value="RTQ47591.1"/>
    <property type="molecule type" value="Genomic_DNA"/>
</dbReference>
<evidence type="ECO:0000313" key="1">
    <source>
        <dbReference type="EMBL" id="RTQ47591.1"/>
    </source>
</evidence>
<keyword evidence="2" id="KW-1185">Reference proteome</keyword>
<dbReference type="OrthoDB" id="9815657at2"/>
<accession>A0A3S0H7I3</accession>